<proteinExistence type="predicted"/>
<keyword evidence="2" id="KW-1185">Reference proteome</keyword>
<dbReference type="RefSeq" id="WP_164966891.1">
    <property type="nucleotide sequence ID" value="NZ_NXIC01000060.1"/>
</dbReference>
<protein>
    <submittedName>
        <fullName evidence="1">Uncharacterized protein</fullName>
    </submittedName>
</protein>
<name>A0ABY0EEM4_9BACT</name>
<accession>A0ABY0EEM4</accession>
<dbReference type="EMBL" id="NXIC01000060">
    <property type="protein sequence ID" value="RXI24602.1"/>
    <property type="molecule type" value="Genomic_DNA"/>
</dbReference>
<organism evidence="1 2">
    <name type="scientific">Aliarcobacter skirrowii CCUG 10374</name>
    <dbReference type="NCBI Taxonomy" id="1032239"/>
    <lineage>
        <taxon>Bacteria</taxon>
        <taxon>Pseudomonadati</taxon>
        <taxon>Campylobacterota</taxon>
        <taxon>Epsilonproteobacteria</taxon>
        <taxon>Campylobacterales</taxon>
        <taxon>Arcobacteraceae</taxon>
        <taxon>Aliarcobacter</taxon>
    </lineage>
</organism>
<sequence>THRANSYQSSSQYWDKAFYDNMKKLEQSITDFIVLDKFGWSGDNCVSNRETAGKYLVRRLCMKDNYNDQSYYTQIKNEIV</sequence>
<dbReference type="Proteomes" id="UP000290580">
    <property type="component" value="Unassembled WGS sequence"/>
</dbReference>
<comment type="caution">
    <text evidence="1">The sequence shown here is derived from an EMBL/GenBank/DDBJ whole genome shotgun (WGS) entry which is preliminary data.</text>
</comment>
<evidence type="ECO:0000313" key="2">
    <source>
        <dbReference type="Proteomes" id="UP000290580"/>
    </source>
</evidence>
<evidence type="ECO:0000313" key="1">
    <source>
        <dbReference type="EMBL" id="RXI24602.1"/>
    </source>
</evidence>
<reference evidence="1 2" key="1">
    <citation type="submission" date="2017-09" db="EMBL/GenBank/DDBJ databases">
        <title>Genomics of the genus Arcobacter.</title>
        <authorList>
            <person name="Perez-Cataluna A."/>
            <person name="Figueras M.J."/>
            <person name="Salas-Masso N."/>
        </authorList>
    </citation>
    <scope>NUCLEOTIDE SEQUENCE [LARGE SCALE GENOMIC DNA]</scope>
    <source>
        <strain evidence="1 2">LMG 6621</strain>
    </source>
</reference>
<gene>
    <name evidence="1" type="ORF">CP959_10375</name>
</gene>
<feature type="non-terminal residue" evidence="1">
    <location>
        <position position="1"/>
    </location>
</feature>